<name>A0ABR2QJU0_9ROSI</name>
<proteinExistence type="predicted"/>
<evidence type="ECO:0000313" key="1">
    <source>
        <dbReference type="EMBL" id="KAK9000955.1"/>
    </source>
</evidence>
<evidence type="ECO:0000313" key="2">
    <source>
        <dbReference type="Proteomes" id="UP001396334"/>
    </source>
</evidence>
<reference evidence="1 2" key="1">
    <citation type="journal article" date="2024" name="G3 (Bethesda)">
        <title>Genome assembly of Hibiscus sabdariffa L. provides insights into metabolisms of medicinal natural products.</title>
        <authorList>
            <person name="Kim T."/>
        </authorList>
    </citation>
    <scope>NUCLEOTIDE SEQUENCE [LARGE SCALE GENOMIC DNA]</scope>
    <source>
        <strain evidence="1">TK-2024</strain>
        <tissue evidence="1">Old leaves</tissue>
    </source>
</reference>
<organism evidence="1 2">
    <name type="scientific">Hibiscus sabdariffa</name>
    <name type="common">roselle</name>
    <dbReference type="NCBI Taxonomy" id="183260"/>
    <lineage>
        <taxon>Eukaryota</taxon>
        <taxon>Viridiplantae</taxon>
        <taxon>Streptophyta</taxon>
        <taxon>Embryophyta</taxon>
        <taxon>Tracheophyta</taxon>
        <taxon>Spermatophyta</taxon>
        <taxon>Magnoliopsida</taxon>
        <taxon>eudicotyledons</taxon>
        <taxon>Gunneridae</taxon>
        <taxon>Pentapetalae</taxon>
        <taxon>rosids</taxon>
        <taxon>malvids</taxon>
        <taxon>Malvales</taxon>
        <taxon>Malvaceae</taxon>
        <taxon>Malvoideae</taxon>
        <taxon>Hibiscus</taxon>
    </lineage>
</organism>
<gene>
    <name evidence="1" type="ORF">V6N11_082751</name>
</gene>
<comment type="caution">
    <text evidence="1">The sequence shown here is derived from an EMBL/GenBank/DDBJ whole genome shotgun (WGS) entry which is preliminary data.</text>
</comment>
<keyword evidence="2" id="KW-1185">Reference proteome</keyword>
<sequence length="197" mass="20930">MVGNNASQDGMANGTLSRSWLIVGIMVVESNVPAPAEVKKKPAPRAVLVPKIISLVEGEVTEVVPHVVKQQPDKHVAVTLLDTSTRKVGLVGGKVAKQRGLAGRNSSDARHGLPLRKSTEFRLSNANNMSIWVQDLAQQLSAAKNVESSDHGFPGIEPELLVQAGSISVSGITSSLDTRQVPADMSGIRDVRAVMEQ</sequence>
<dbReference type="Proteomes" id="UP001396334">
    <property type="component" value="Unassembled WGS sequence"/>
</dbReference>
<accession>A0ABR2QJU0</accession>
<dbReference type="EMBL" id="JBBPBN010000036">
    <property type="protein sequence ID" value="KAK9000955.1"/>
    <property type="molecule type" value="Genomic_DNA"/>
</dbReference>
<protein>
    <submittedName>
        <fullName evidence="1">Uncharacterized protein</fullName>
    </submittedName>
</protein>